<dbReference type="STRING" id="317010.RU96_GL002037"/>
<dbReference type="OrthoDB" id="9780734at2"/>
<dbReference type="GO" id="GO:0004518">
    <property type="term" value="F:nuclease activity"/>
    <property type="evidence" value="ECO:0007669"/>
    <property type="project" value="UniProtKB-KW"/>
</dbReference>
<comment type="caution">
    <text evidence="8">The sequence shown here is derived from an EMBL/GenBank/DDBJ whole genome shotgun (WGS) entry which is preliminary data.</text>
</comment>
<evidence type="ECO:0000313" key="9">
    <source>
        <dbReference type="Proteomes" id="UP000182835"/>
    </source>
</evidence>
<dbReference type="PANTHER" id="PTHR11603">
    <property type="entry name" value="AAA FAMILY ATPASE"/>
    <property type="match status" value="1"/>
</dbReference>
<organism evidence="8 9">
    <name type="scientific">Enterococcus canintestini</name>
    <dbReference type="NCBI Taxonomy" id="317010"/>
    <lineage>
        <taxon>Bacteria</taxon>
        <taxon>Bacillati</taxon>
        <taxon>Bacillota</taxon>
        <taxon>Bacilli</taxon>
        <taxon>Lactobacillales</taxon>
        <taxon>Enterococcaceae</taxon>
        <taxon>Enterococcus</taxon>
    </lineage>
</organism>
<dbReference type="AlphaFoldDB" id="A0A1L8R7L0"/>
<dbReference type="SUPFAM" id="SSF88723">
    <property type="entry name" value="PIN domain-like"/>
    <property type="match status" value="1"/>
</dbReference>
<accession>A0A1L8R7L0</accession>
<dbReference type="PANTHER" id="PTHR11603:SF147">
    <property type="entry name" value="MEMBRANE PROTEIN"/>
    <property type="match status" value="1"/>
</dbReference>
<dbReference type="PROSITE" id="PS50926">
    <property type="entry name" value="TRAM"/>
    <property type="match status" value="1"/>
</dbReference>
<dbReference type="InterPro" id="IPR029060">
    <property type="entry name" value="PIN-like_dom_sf"/>
</dbReference>
<gene>
    <name evidence="8" type="ORF">RU96_GL002037</name>
</gene>
<keyword evidence="3" id="KW-0378">Hydrolase</keyword>
<keyword evidence="4" id="KW-0460">Magnesium</keyword>
<evidence type="ECO:0000256" key="5">
    <source>
        <dbReference type="SAM" id="MobiDB-lite"/>
    </source>
</evidence>
<evidence type="ECO:0000259" key="7">
    <source>
        <dbReference type="PROSITE" id="PS50926"/>
    </source>
</evidence>
<dbReference type="GO" id="GO:0016787">
    <property type="term" value="F:hydrolase activity"/>
    <property type="evidence" value="ECO:0007669"/>
    <property type="project" value="UniProtKB-KW"/>
</dbReference>
<dbReference type="InterPro" id="IPR002792">
    <property type="entry name" value="TRAM_dom"/>
</dbReference>
<feature type="transmembrane region" description="Helical" evidence="6">
    <location>
        <begin position="78"/>
        <end position="103"/>
    </location>
</feature>
<feature type="compositionally biased region" description="Low complexity" evidence="5">
    <location>
        <begin position="388"/>
        <end position="403"/>
    </location>
</feature>
<evidence type="ECO:0000256" key="2">
    <source>
        <dbReference type="ARBA" id="ARBA00022722"/>
    </source>
</evidence>
<sequence length="412" mass="45856">MQRRIIIVLMVVAGASLGASFLPMAWDTIGLTGNQWLNNPFTNILIGAIIFFLFALVLERYISAGLSYIEKKLSEISLTYLLFGAIGTIIGLMIGMIISIPLYNLNIPFVTSFMPFFVMILLGYFGFQVGVTRIDEWKKIFTPKSKKNDETQQQILERKAGDTFHRYKILDTSVIIDGRVYDIAKTGFLEGTILIPNFVLYELQYIADSGDSLKRVRGRRGLDILNALQKEEDISVEMYDGDFEDIQEVDSKLLKLAKLLDGVVVTNDYNLNKVAEFQNVPVLNINALANAVKPVVIPGETMDVLLVKAGTERQQGVAYLDDGTMVVVEDGQHYMNERIKVVVTSALQTAAGRMIFAKPAHSGRGIDDVKPETTATGLEQAESSDNTQNNSNQKQNQQNGNQKNRNKGRKNA</sequence>
<keyword evidence="2" id="KW-0540">Nuclease</keyword>
<reference evidence="8 9" key="1">
    <citation type="submission" date="2014-12" db="EMBL/GenBank/DDBJ databases">
        <title>Draft genome sequences of 29 type strains of Enterococci.</title>
        <authorList>
            <person name="Zhong Z."/>
            <person name="Sun Z."/>
            <person name="Liu W."/>
            <person name="Zhang W."/>
            <person name="Zhang H."/>
        </authorList>
    </citation>
    <scope>NUCLEOTIDE SEQUENCE [LARGE SCALE GENOMIC DNA]</scope>
    <source>
        <strain evidence="8 9">DSM 21207</strain>
    </source>
</reference>
<comment type="cofactor">
    <cofactor evidence="1">
        <name>Mg(2+)</name>
        <dbReference type="ChEBI" id="CHEBI:18420"/>
    </cofactor>
</comment>
<dbReference type="SMART" id="SM00670">
    <property type="entry name" value="PINc"/>
    <property type="match status" value="1"/>
</dbReference>
<evidence type="ECO:0000256" key="4">
    <source>
        <dbReference type="ARBA" id="ARBA00022842"/>
    </source>
</evidence>
<proteinExistence type="predicted"/>
<dbReference type="Gene3D" id="3.40.50.1010">
    <property type="entry name" value="5'-nuclease"/>
    <property type="match status" value="1"/>
</dbReference>
<feature type="transmembrane region" description="Helical" evidence="6">
    <location>
        <begin position="109"/>
        <end position="131"/>
    </location>
</feature>
<dbReference type="InterPro" id="IPR002716">
    <property type="entry name" value="PIN_dom"/>
</dbReference>
<feature type="transmembrane region" description="Helical" evidence="6">
    <location>
        <begin position="41"/>
        <end position="58"/>
    </location>
</feature>
<keyword evidence="6" id="KW-0812">Transmembrane</keyword>
<evidence type="ECO:0000256" key="6">
    <source>
        <dbReference type="SAM" id="Phobius"/>
    </source>
</evidence>
<evidence type="ECO:0000256" key="1">
    <source>
        <dbReference type="ARBA" id="ARBA00001946"/>
    </source>
</evidence>
<name>A0A1L8R7L0_9ENTE</name>
<keyword evidence="6" id="KW-1133">Transmembrane helix</keyword>
<evidence type="ECO:0000256" key="3">
    <source>
        <dbReference type="ARBA" id="ARBA00022801"/>
    </source>
</evidence>
<feature type="domain" description="TRAM" evidence="7">
    <location>
        <begin position="295"/>
        <end position="356"/>
    </location>
</feature>
<dbReference type="CDD" id="cd09877">
    <property type="entry name" value="PIN_YacL-like"/>
    <property type="match status" value="1"/>
</dbReference>
<dbReference type="Proteomes" id="UP000182835">
    <property type="component" value="Unassembled WGS sequence"/>
</dbReference>
<keyword evidence="6" id="KW-0472">Membrane</keyword>
<evidence type="ECO:0000313" key="8">
    <source>
        <dbReference type="EMBL" id="OJG15732.1"/>
    </source>
</evidence>
<dbReference type="Pfam" id="PF01850">
    <property type="entry name" value="PIN"/>
    <property type="match status" value="1"/>
</dbReference>
<dbReference type="RefSeq" id="WP_071864392.1">
    <property type="nucleotide sequence ID" value="NZ_JBHLVQ010000007.1"/>
</dbReference>
<feature type="compositionally biased region" description="Polar residues" evidence="5">
    <location>
        <begin position="373"/>
        <end position="387"/>
    </location>
</feature>
<protein>
    <submittedName>
        <fullName evidence="8">Pili retraction protein pilT</fullName>
    </submittedName>
</protein>
<feature type="region of interest" description="Disordered" evidence="5">
    <location>
        <begin position="361"/>
        <end position="412"/>
    </location>
</feature>
<dbReference type="EMBL" id="JXKG01000005">
    <property type="protein sequence ID" value="OJG15732.1"/>
    <property type="molecule type" value="Genomic_DNA"/>
</dbReference>
<dbReference type="InterPro" id="IPR052041">
    <property type="entry name" value="Nucleic_acid_metab_PIN/TRAM"/>
</dbReference>